<organism evidence="1 2">
    <name type="scientific">Nitrosospira multiformis</name>
    <dbReference type="NCBI Taxonomy" id="1231"/>
    <lineage>
        <taxon>Bacteria</taxon>
        <taxon>Pseudomonadati</taxon>
        <taxon>Pseudomonadota</taxon>
        <taxon>Betaproteobacteria</taxon>
        <taxon>Nitrosomonadales</taxon>
        <taxon>Nitrosomonadaceae</taxon>
        <taxon>Nitrosospira</taxon>
    </lineage>
</organism>
<dbReference type="Pfam" id="PF10604">
    <property type="entry name" value="Polyketide_cyc2"/>
    <property type="match status" value="1"/>
</dbReference>
<evidence type="ECO:0000313" key="1">
    <source>
        <dbReference type="EMBL" id="SDQ86190.1"/>
    </source>
</evidence>
<dbReference type="EMBL" id="FNKY01000001">
    <property type="protein sequence ID" value="SDQ86190.1"/>
    <property type="molecule type" value="Genomic_DNA"/>
</dbReference>
<dbReference type="RefSeq" id="WP_074633134.1">
    <property type="nucleotide sequence ID" value="NZ_FNKY01000001.1"/>
</dbReference>
<dbReference type="SUPFAM" id="SSF55961">
    <property type="entry name" value="Bet v1-like"/>
    <property type="match status" value="1"/>
</dbReference>
<dbReference type="InterPro" id="IPR023393">
    <property type="entry name" value="START-like_dom_sf"/>
</dbReference>
<reference evidence="1 2" key="1">
    <citation type="submission" date="2016-10" db="EMBL/GenBank/DDBJ databases">
        <authorList>
            <person name="Varghese N."/>
            <person name="Submissions S."/>
        </authorList>
    </citation>
    <scope>NUCLEOTIDE SEQUENCE [LARGE SCALE GENOMIC DNA]</scope>
    <source>
        <strain evidence="1 2">Nl1</strain>
    </source>
</reference>
<name>A0ABY0THW2_9PROT</name>
<dbReference type="InterPro" id="IPR019587">
    <property type="entry name" value="Polyketide_cyclase/dehydratase"/>
</dbReference>
<dbReference type="Proteomes" id="UP000183471">
    <property type="component" value="Unassembled WGS sequence"/>
</dbReference>
<keyword evidence="2" id="KW-1185">Reference proteome</keyword>
<proteinExistence type="predicted"/>
<evidence type="ECO:0000313" key="2">
    <source>
        <dbReference type="Proteomes" id="UP000183471"/>
    </source>
</evidence>
<protein>
    <submittedName>
        <fullName evidence="1">Polyketide cyclase / dehydrase and lipid transport</fullName>
    </submittedName>
</protein>
<sequence length="164" mass="18836">MFNLGSKEPVIAKARTLIERPPAEIFRYLGDGFFENYPKWSPEVIELECITDGPVKLGTIARQVRIDQGRRSETKFTINVYERDKRLGFIGVSDPFLCIYELREINSGTAELIFTFELSEIQLFMRPFEKLIRVVVQEGAERTVRNLKQLTEASKAVSPNPPRP</sequence>
<comment type="caution">
    <text evidence="1">The sequence shown here is derived from an EMBL/GenBank/DDBJ whole genome shotgun (WGS) entry which is preliminary data.</text>
</comment>
<accession>A0ABY0THW2</accession>
<dbReference type="Gene3D" id="3.30.530.20">
    <property type="match status" value="1"/>
</dbReference>
<gene>
    <name evidence="1" type="ORF">SAMN05216402_2587</name>
</gene>